<evidence type="ECO:0000256" key="2">
    <source>
        <dbReference type="ARBA" id="ARBA00008787"/>
    </source>
</evidence>
<evidence type="ECO:0000313" key="7">
    <source>
        <dbReference type="Proteomes" id="UP000675920"/>
    </source>
</evidence>
<reference evidence="8" key="2">
    <citation type="submission" date="2025-08" db="UniProtKB">
        <authorList>
            <consortium name="RefSeq"/>
        </authorList>
    </citation>
    <scope>IDENTIFICATION</scope>
</reference>
<dbReference type="CDD" id="cd16098">
    <property type="entry name" value="FliS"/>
    <property type="match status" value="1"/>
</dbReference>
<gene>
    <name evidence="8" type="primary">fliS</name>
</gene>
<dbReference type="GO" id="GO:0005829">
    <property type="term" value="C:cytosol"/>
    <property type="evidence" value="ECO:0007669"/>
    <property type="project" value="UniProtKB-SubCell"/>
</dbReference>
<keyword evidence="7" id="KW-1185">Reference proteome</keyword>
<dbReference type="InterPro" id="IPR036584">
    <property type="entry name" value="FliS_sf"/>
</dbReference>
<evidence type="ECO:0000256" key="5">
    <source>
        <dbReference type="ARBA" id="ARBA00023186"/>
    </source>
</evidence>
<feature type="region of interest" description="Disordered" evidence="6">
    <location>
        <begin position="128"/>
        <end position="165"/>
    </location>
</feature>
<accession>A0A8B6XA79</accession>
<keyword evidence="5" id="KW-0143">Chaperone</keyword>
<sequence length="165" mass="17286">MFSSAKRSSSYATVGLESRVLGASPVGLVVMLYDGAIEAIDRAVALDEAGDQVQRGRLVGRACAIITEGLRVSLNKQAGGAIAENLDQLYDYMTRTLLTASSRRDMDAIRSVRALLQELRDTWNSIEAPTAGARPGATTGRPGGAHAAGAFAAAQPTAPRRVLTA</sequence>
<reference evidence="8" key="1">
    <citation type="journal article" date="1996" name="Mol. Microbiol.">
        <title>Vibrio parahaemolyticus FlaJ, a homologue of FliS, is required for production of a flagellin.</title>
        <authorList>
            <person name="Stewart B.J."/>
            <person name="McCarter L.L."/>
        </authorList>
    </citation>
    <scope>NUCLEOTIDE SEQUENCE</scope>
</reference>
<dbReference type="NCBIfam" id="TIGR00208">
    <property type="entry name" value="fliS"/>
    <property type="match status" value="1"/>
</dbReference>
<dbReference type="OrthoDB" id="9792010at2"/>
<keyword evidence="3" id="KW-0963">Cytoplasm</keyword>
<evidence type="ECO:0000313" key="8">
    <source>
        <dbReference type="RefSeq" id="WP_051379045.1"/>
    </source>
</evidence>
<keyword evidence="8" id="KW-0282">Flagellum</keyword>
<organism evidence="7 8">
    <name type="scientific">Derxia gummosa DSM 723</name>
    <dbReference type="NCBI Taxonomy" id="1121388"/>
    <lineage>
        <taxon>Bacteria</taxon>
        <taxon>Pseudomonadati</taxon>
        <taxon>Pseudomonadota</taxon>
        <taxon>Betaproteobacteria</taxon>
        <taxon>Burkholderiales</taxon>
        <taxon>Alcaligenaceae</taxon>
        <taxon>Derxia</taxon>
    </lineage>
</organism>
<keyword evidence="8" id="KW-0969">Cilium</keyword>
<dbReference type="AlphaFoldDB" id="A0A8B6XA79"/>
<evidence type="ECO:0000256" key="3">
    <source>
        <dbReference type="ARBA" id="ARBA00022490"/>
    </source>
</evidence>
<dbReference type="InterPro" id="IPR003713">
    <property type="entry name" value="FliS"/>
</dbReference>
<comment type="subcellular location">
    <subcellularLocation>
        <location evidence="1">Cytoplasm</location>
        <location evidence="1">Cytosol</location>
    </subcellularLocation>
</comment>
<keyword evidence="8" id="KW-0966">Cell projection</keyword>
<dbReference type="GO" id="GO:0071973">
    <property type="term" value="P:bacterial-type flagellum-dependent cell motility"/>
    <property type="evidence" value="ECO:0007669"/>
    <property type="project" value="TreeGrafter"/>
</dbReference>
<evidence type="ECO:0000256" key="4">
    <source>
        <dbReference type="ARBA" id="ARBA00022795"/>
    </source>
</evidence>
<dbReference type="PANTHER" id="PTHR34773:SF1">
    <property type="entry name" value="FLAGELLAR SECRETION CHAPERONE FLIS"/>
    <property type="match status" value="1"/>
</dbReference>
<dbReference type="RefSeq" id="WP_051379045.1">
    <property type="nucleotide sequence ID" value="NZ_KI519499.1"/>
</dbReference>
<dbReference type="SUPFAM" id="SSF101116">
    <property type="entry name" value="Flagellar export chaperone FliS"/>
    <property type="match status" value="1"/>
</dbReference>
<dbReference type="Proteomes" id="UP000675920">
    <property type="component" value="Unplaced"/>
</dbReference>
<dbReference type="Gene3D" id="1.20.120.340">
    <property type="entry name" value="Flagellar protein FliS"/>
    <property type="match status" value="1"/>
</dbReference>
<evidence type="ECO:0000256" key="1">
    <source>
        <dbReference type="ARBA" id="ARBA00004514"/>
    </source>
</evidence>
<comment type="similarity">
    <text evidence="2">Belongs to the FliS family.</text>
</comment>
<name>A0A8B6XA79_9BURK</name>
<dbReference type="PANTHER" id="PTHR34773">
    <property type="entry name" value="FLAGELLAR SECRETION CHAPERONE FLIS"/>
    <property type="match status" value="1"/>
</dbReference>
<dbReference type="Pfam" id="PF02561">
    <property type="entry name" value="FliS"/>
    <property type="match status" value="1"/>
</dbReference>
<evidence type="ECO:0000256" key="6">
    <source>
        <dbReference type="SAM" id="MobiDB-lite"/>
    </source>
</evidence>
<protein>
    <submittedName>
        <fullName evidence="8">Flagellar export chaperone FliS</fullName>
    </submittedName>
</protein>
<proteinExistence type="inferred from homology"/>
<keyword evidence="4" id="KW-1005">Bacterial flagellum biogenesis</keyword>
<dbReference type="GO" id="GO:0044780">
    <property type="term" value="P:bacterial-type flagellum assembly"/>
    <property type="evidence" value="ECO:0007669"/>
    <property type="project" value="InterPro"/>
</dbReference>